<dbReference type="InterPro" id="IPR000571">
    <property type="entry name" value="Znf_CCCH"/>
</dbReference>
<feature type="domain" description="PHD-type" evidence="7">
    <location>
        <begin position="93"/>
        <end position="159"/>
    </location>
</feature>
<evidence type="ECO:0000256" key="5">
    <source>
        <dbReference type="PROSITE-ProRule" id="PRU00723"/>
    </source>
</evidence>
<feature type="region of interest" description="Disordered" evidence="6">
    <location>
        <begin position="556"/>
        <end position="577"/>
    </location>
</feature>
<dbReference type="InterPro" id="IPR011011">
    <property type="entry name" value="Znf_FYVE_PHD"/>
</dbReference>
<evidence type="ECO:0000259" key="9">
    <source>
        <dbReference type="PROSITE" id="PS50829"/>
    </source>
</evidence>
<evidence type="ECO:0000256" key="6">
    <source>
        <dbReference type="SAM" id="MobiDB-lite"/>
    </source>
</evidence>
<dbReference type="STRING" id="3635.A0A1U8IRR0"/>
<evidence type="ECO:0000256" key="4">
    <source>
        <dbReference type="ARBA" id="ARBA00023125"/>
    </source>
</evidence>
<reference evidence="10" key="1">
    <citation type="journal article" date="2020" name="Nat. Genet.">
        <title>Genomic diversifications of five Gossypium allopolyploid species and their impact on cotton improvement.</title>
        <authorList>
            <person name="Chen Z.J."/>
            <person name="Sreedasyam A."/>
            <person name="Ando A."/>
            <person name="Song Q."/>
            <person name="De Santiago L.M."/>
            <person name="Hulse-Kemp A.M."/>
            <person name="Ding M."/>
            <person name="Ye W."/>
            <person name="Kirkbride R.C."/>
            <person name="Jenkins J."/>
            <person name="Plott C."/>
            <person name="Lovell J."/>
            <person name="Lin Y.M."/>
            <person name="Vaughn R."/>
            <person name="Liu B."/>
            <person name="Simpson S."/>
            <person name="Scheffler B.E."/>
            <person name="Wen L."/>
            <person name="Saski C.A."/>
            <person name="Grover C.E."/>
            <person name="Hu G."/>
            <person name="Conover J.L."/>
            <person name="Carlson J.W."/>
            <person name="Shu S."/>
            <person name="Boston L.B."/>
            <person name="Williams M."/>
            <person name="Peterson D.G."/>
            <person name="McGee K."/>
            <person name="Jones D.C."/>
            <person name="Wendel J.F."/>
            <person name="Stelly D.M."/>
            <person name="Grimwood J."/>
            <person name="Schmutz J."/>
        </authorList>
    </citation>
    <scope>NUCLEOTIDE SEQUENCE [LARGE SCALE GENOMIC DNA]</scope>
    <source>
        <strain evidence="10">cv. TM-1</strain>
    </source>
</reference>
<feature type="domain" description="C3H1-type" evidence="8">
    <location>
        <begin position="984"/>
        <end position="1010"/>
    </location>
</feature>
<dbReference type="GO" id="GO:0008270">
    <property type="term" value="F:zinc ion binding"/>
    <property type="evidence" value="ECO:0007669"/>
    <property type="project" value="UniProtKB-KW"/>
</dbReference>
<dbReference type="PANTHER" id="PTHR46695">
    <property type="entry name" value="ZINC FINGER CCCH DOMAIN-CONTAINING PROTEIN 44-RELATED"/>
    <property type="match status" value="1"/>
</dbReference>
<dbReference type="Proteomes" id="UP000818029">
    <property type="component" value="Chromosome A10"/>
</dbReference>
<dbReference type="InterPro" id="IPR019786">
    <property type="entry name" value="Zinc_finger_PHD-type_CS"/>
</dbReference>
<feature type="compositionally biased region" description="Polar residues" evidence="6">
    <location>
        <begin position="628"/>
        <end position="655"/>
    </location>
</feature>
<dbReference type="AlphaFoldDB" id="A0A1U8IRR0"/>
<dbReference type="InterPro" id="IPR003169">
    <property type="entry name" value="GYF"/>
</dbReference>
<evidence type="ECO:0000256" key="2">
    <source>
        <dbReference type="ARBA" id="ARBA00022771"/>
    </source>
</evidence>
<dbReference type="CDD" id="cd00072">
    <property type="entry name" value="GYF"/>
    <property type="match status" value="1"/>
</dbReference>
<keyword evidence="1 5" id="KW-0479">Metal-binding</keyword>
<keyword evidence="3 5" id="KW-0862">Zinc</keyword>
<dbReference type="SMART" id="SM00444">
    <property type="entry name" value="GYF"/>
    <property type="match status" value="1"/>
</dbReference>
<accession>A0A1U8IRR0</accession>
<feature type="compositionally biased region" description="Polar residues" evidence="6">
    <location>
        <begin position="833"/>
        <end position="842"/>
    </location>
</feature>
<dbReference type="GO" id="GO:0003677">
    <property type="term" value="F:DNA binding"/>
    <property type="evidence" value="ECO:0007669"/>
    <property type="project" value="UniProtKB-KW"/>
</dbReference>
<dbReference type="PROSITE" id="PS01359">
    <property type="entry name" value="ZF_PHD_1"/>
    <property type="match status" value="1"/>
</dbReference>
<evidence type="ECO:0000256" key="1">
    <source>
        <dbReference type="ARBA" id="ARBA00022723"/>
    </source>
</evidence>
<name>A0A1U8IRR0_GOSHI</name>
<dbReference type="InterPro" id="IPR035445">
    <property type="entry name" value="GYF-like_dom_sf"/>
</dbReference>
<organism evidence="10 11">
    <name type="scientific">Gossypium hirsutum</name>
    <name type="common">Upland cotton</name>
    <name type="synonym">Gossypium mexicanum</name>
    <dbReference type="NCBI Taxonomy" id="3635"/>
    <lineage>
        <taxon>Eukaryota</taxon>
        <taxon>Viridiplantae</taxon>
        <taxon>Streptophyta</taxon>
        <taxon>Embryophyta</taxon>
        <taxon>Tracheophyta</taxon>
        <taxon>Spermatophyta</taxon>
        <taxon>Magnoliopsida</taxon>
        <taxon>eudicotyledons</taxon>
        <taxon>Gunneridae</taxon>
        <taxon>Pentapetalae</taxon>
        <taxon>rosids</taxon>
        <taxon>malvids</taxon>
        <taxon>Malvales</taxon>
        <taxon>Malvaceae</taxon>
        <taxon>Malvoideae</taxon>
        <taxon>Gossypium</taxon>
    </lineage>
</organism>
<dbReference type="SMART" id="SM00249">
    <property type="entry name" value="PHD"/>
    <property type="match status" value="1"/>
</dbReference>
<sequence>MENCQQVESAIAMLKPCGDVRDKGNSLNRDQCQEVPDLDDSQKLVGKSDVAVNGVKVVEMSVRKRRRGRPPRNQATVVSSSAPPPQRNNNDEEDVCFICFDGGSLVLCDRRGCPKAYHPTCIKRDEAFFNSKVKWYCGWHICSTCQKASYYMCYMCTYSLCKDCTKDADYVNVRGNKGFCGLCMRTVMLIENTALGTKEMVQVDFDDQTSWEYLFRVYWTLLKEKLSLSLDEIIKAKNPWKEIASMERPFEDLGASYSKRRKMMKQRKFLNKVESPEGTTGAGEKGHTKEYPSLLDRKEKELAFPLKGGDVLSDIGSRETSIAVHSTEMELSVNKIETDKIWHYQDPLGKIQGPFPMAMLRRWSMSGHFPPGLRIWRASERQEDSTLLTDALDGRYSQVQQLFHNSCVPTEDERDGDVGESWDLNVDQVESKQVEGALNSMQNNANGHCCGNNESAKSKELGSQSSCTTPVHTVTSSTVQRGSPVPHWEPLKGDNYFPGQPRVSSLLPSSTLSAKLCETQSLQVIRGHGVENWDRGSININENLNETSEGQIIAGNVKQEDSEGKSGKSCGQSWRSPLNDASNGWDSNCGLISLARVLEAAEHNHDIDFPDLPTSISKLNHKDLEPQATKSKQSLSSSAHHQDSGPSWSTASSLVGNGPQLSEAAGEWGGYSSTPAKPSVEEWDSDLVPNSSLKQTNLGSDHAATPTSGTGQMAHSSPTDPAENASGWDSIVPEPNEYSFGDESVSDLLAEVEAMESLNGLAPPTSSLRYDRKLVYSAEPDCFCPVGGFSPAPDPGKNDALSSTNDLGMPSGSTLTNEPIGVSRSEVHDARKSSSGHSSTSADMDEDKWPNDASVNRYEAGSDMQVPAPPAAWCMAAIDTTWRAGRETTGTNWEAIQGTPIFHSGGLGQGMRSISWGNSQGTFQDNGSINSGTYWGSQQRYVSSRGPDFQAKDSSYSRDRILMHRHSNYGGPPLNGVDTFRAPPKGLRICKFYERGDCKKGASCSCWHPW</sequence>
<feature type="compositionally biased region" description="Polar residues" evidence="6">
    <location>
        <begin position="800"/>
        <end position="817"/>
    </location>
</feature>
<dbReference type="InterPro" id="IPR019787">
    <property type="entry name" value="Znf_PHD-finger"/>
</dbReference>
<evidence type="ECO:0000259" key="8">
    <source>
        <dbReference type="PROSITE" id="PS50103"/>
    </source>
</evidence>
<feature type="compositionally biased region" description="Polar residues" evidence="6">
    <location>
        <begin position="688"/>
        <end position="719"/>
    </location>
</feature>
<keyword evidence="2 5" id="KW-0863">Zinc-finger</keyword>
<dbReference type="OrthoDB" id="6415790at2759"/>
<dbReference type="KEGG" id="ghi:107897609"/>
<dbReference type="PANTHER" id="PTHR46695:SF4">
    <property type="entry name" value="ZINC FINGER CCCH DOMAIN-CONTAINING PROTEIN 44"/>
    <property type="match status" value="1"/>
</dbReference>
<protein>
    <submittedName>
        <fullName evidence="11">Zinc finger CCCH domain-containing protein 44 isoform X1</fullName>
    </submittedName>
</protein>
<dbReference type="OMA" id="IASMERP"/>
<dbReference type="CDD" id="cd15568">
    <property type="entry name" value="PHD5_NSD"/>
    <property type="match status" value="1"/>
</dbReference>
<dbReference type="GeneID" id="107897609"/>
<evidence type="ECO:0000313" key="11">
    <source>
        <dbReference type="RefSeq" id="XP_016678599.1"/>
    </source>
</evidence>
<reference evidence="11" key="2">
    <citation type="submission" date="2025-08" db="UniProtKB">
        <authorList>
            <consortium name="RefSeq"/>
        </authorList>
    </citation>
    <scope>IDENTIFICATION</scope>
</reference>
<dbReference type="Gene3D" id="3.30.40.10">
    <property type="entry name" value="Zinc/RING finger domain, C3HC4 (zinc finger)"/>
    <property type="match status" value="1"/>
</dbReference>
<dbReference type="PROSITE" id="PS50016">
    <property type="entry name" value="ZF_PHD_2"/>
    <property type="match status" value="1"/>
</dbReference>
<evidence type="ECO:0000256" key="3">
    <source>
        <dbReference type="ARBA" id="ARBA00022833"/>
    </source>
</evidence>
<keyword evidence="10" id="KW-1185">Reference proteome</keyword>
<dbReference type="FunFam" id="3.30.40.10:FF:000303">
    <property type="entry name" value="Zinc finger CCCH domain-containing protein 19"/>
    <property type="match status" value="1"/>
</dbReference>
<feature type="zinc finger region" description="C3H1-type" evidence="5">
    <location>
        <begin position="984"/>
        <end position="1010"/>
    </location>
</feature>
<feature type="region of interest" description="Disordered" evidence="6">
    <location>
        <begin position="62"/>
        <end position="89"/>
    </location>
</feature>
<gene>
    <name evidence="11" type="primary">LOC107897609</name>
</gene>
<dbReference type="PROSITE" id="PS50829">
    <property type="entry name" value="GYF"/>
    <property type="match status" value="1"/>
</dbReference>
<dbReference type="SUPFAM" id="SSF55277">
    <property type="entry name" value="GYF domain"/>
    <property type="match status" value="1"/>
</dbReference>
<dbReference type="RefSeq" id="XP_016678599.1">
    <property type="nucleotide sequence ID" value="XM_016823110.2"/>
</dbReference>
<dbReference type="SUPFAM" id="SSF57903">
    <property type="entry name" value="FYVE/PHD zinc finger"/>
    <property type="match status" value="1"/>
</dbReference>
<dbReference type="PaxDb" id="3635-A0A1U8IRR0"/>
<keyword evidence="4" id="KW-0238">DNA-binding</keyword>
<feature type="region of interest" description="Disordered" evidence="6">
    <location>
        <begin position="627"/>
        <end position="740"/>
    </location>
</feature>
<dbReference type="PROSITE" id="PS50103">
    <property type="entry name" value="ZF_C3H1"/>
    <property type="match status" value="1"/>
</dbReference>
<proteinExistence type="predicted"/>
<dbReference type="Gene3D" id="3.30.1490.40">
    <property type="match status" value="1"/>
</dbReference>
<evidence type="ECO:0000259" key="7">
    <source>
        <dbReference type="PROSITE" id="PS50016"/>
    </source>
</evidence>
<dbReference type="InterPro" id="IPR001965">
    <property type="entry name" value="Znf_PHD"/>
</dbReference>
<dbReference type="Pfam" id="PF02213">
    <property type="entry name" value="GYF"/>
    <property type="match status" value="1"/>
</dbReference>
<feature type="region of interest" description="Disordered" evidence="6">
    <location>
        <begin position="794"/>
        <end position="854"/>
    </location>
</feature>
<dbReference type="InterPro" id="IPR013083">
    <property type="entry name" value="Znf_RING/FYVE/PHD"/>
</dbReference>
<feature type="domain" description="GYF" evidence="9">
    <location>
        <begin position="339"/>
        <end position="393"/>
    </location>
</feature>
<evidence type="ECO:0000313" key="10">
    <source>
        <dbReference type="Proteomes" id="UP000818029"/>
    </source>
</evidence>